<dbReference type="OrthoDB" id="9762051at2"/>
<dbReference type="GO" id="GO:0006412">
    <property type="term" value="P:translation"/>
    <property type="evidence" value="ECO:0007669"/>
    <property type="project" value="UniProtKB-KW"/>
</dbReference>
<dbReference type="GO" id="GO:0019843">
    <property type="term" value="F:rRNA binding"/>
    <property type="evidence" value="ECO:0007669"/>
    <property type="project" value="UniProtKB-UniRule"/>
</dbReference>
<feature type="region of interest" description="PtIM" evidence="13">
    <location>
        <begin position="244"/>
        <end position="324"/>
    </location>
</feature>
<reference evidence="16" key="1">
    <citation type="submission" date="2017-01" db="EMBL/GenBank/DDBJ databases">
        <authorList>
            <person name="Wolfgang W.J."/>
            <person name="Cole J."/>
            <person name="Wroblewski D."/>
            <person name="Mcginnis J."/>
            <person name="Musser K.A."/>
        </authorList>
    </citation>
    <scope>NUCLEOTIDE SEQUENCE [LARGE SCALE GENOMIC DNA]</scope>
    <source>
        <strain evidence="16">DSM 19151</strain>
    </source>
</reference>
<keyword evidence="3 13" id="KW-0963">Cytoplasm</keyword>
<dbReference type="GO" id="GO:0043022">
    <property type="term" value="F:ribosome binding"/>
    <property type="evidence" value="ECO:0007669"/>
    <property type="project" value="UniProtKB-UniRule"/>
</dbReference>
<dbReference type="HAMAP" id="MF_00847">
    <property type="entry name" value="EttA"/>
    <property type="match status" value="1"/>
</dbReference>
<dbReference type="GO" id="GO:0000049">
    <property type="term" value="F:tRNA binding"/>
    <property type="evidence" value="ECO:0007669"/>
    <property type="project" value="UniProtKB-UniRule"/>
</dbReference>
<keyword evidence="4 13" id="KW-0820">tRNA-binding</keyword>
<dbReference type="GO" id="GO:0045900">
    <property type="term" value="P:negative regulation of translational elongation"/>
    <property type="evidence" value="ECO:0007669"/>
    <property type="project" value="UniProtKB-UniRule"/>
</dbReference>
<feature type="domain" description="ABC transporter" evidence="14">
    <location>
        <begin position="6"/>
        <end position="261"/>
    </location>
</feature>
<dbReference type="FunFam" id="3.40.50.300:FF:000011">
    <property type="entry name" value="Putative ABC transporter ATP-binding component"/>
    <property type="match status" value="1"/>
</dbReference>
<dbReference type="PANTHER" id="PTHR43858:SF1">
    <property type="entry name" value="ABC TRANSPORTER-RELATED PROTEIN"/>
    <property type="match status" value="1"/>
</dbReference>
<comment type="subunit">
    <text evidence="13">Monomer. Probably contacts ribosomal proteins L1, L5, L33 and S7, the 16S and 23S rRNA and the P-site containing tRNA(fMet).</text>
</comment>
<feature type="domain" description="ABC transporter" evidence="14">
    <location>
        <begin position="326"/>
        <end position="552"/>
    </location>
</feature>
<dbReference type="Pfam" id="PF00005">
    <property type="entry name" value="ABC_tran"/>
    <property type="match status" value="2"/>
</dbReference>
<dbReference type="PROSITE" id="PS00211">
    <property type="entry name" value="ABC_TRANSPORTER_1"/>
    <property type="match status" value="1"/>
</dbReference>
<organism evidence="15 16">
    <name type="scientific">Neisseria dentiae</name>
    <dbReference type="NCBI Taxonomy" id="194197"/>
    <lineage>
        <taxon>Bacteria</taxon>
        <taxon>Pseudomonadati</taxon>
        <taxon>Pseudomonadota</taxon>
        <taxon>Betaproteobacteria</taxon>
        <taxon>Neisseriales</taxon>
        <taxon>Neisseriaceae</taxon>
        <taxon>Neisseria</taxon>
    </lineage>
</organism>
<evidence type="ECO:0000256" key="3">
    <source>
        <dbReference type="ARBA" id="ARBA00022490"/>
    </source>
</evidence>
<comment type="catalytic activity">
    <reaction evidence="13">
        <text>ATP + H2O = ADP + phosphate + H(+)</text>
        <dbReference type="Rhea" id="RHEA:13065"/>
        <dbReference type="ChEBI" id="CHEBI:15377"/>
        <dbReference type="ChEBI" id="CHEBI:15378"/>
        <dbReference type="ChEBI" id="CHEBI:30616"/>
        <dbReference type="ChEBI" id="CHEBI:43474"/>
        <dbReference type="ChEBI" id="CHEBI:456216"/>
    </reaction>
</comment>
<keyword evidence="9 13" id="KW-0067">ATP-binding</keyword>
<comment type="function">
    <text evidence="13">A translation factor that gates the progression of the 70S ribosomal initiation complex (IC, containing tRNA(fMet) in the P-site) into the translation elongation cycle by using a mechanism sensitive to the ATP/ADP ratio. Binds to the 70S ribosome E-site where it modulates the state of the translating ribosome during subunit translocation. ATP hydrolysis probably frees it from the ribosome, which can enter the elongation phase.</text>
</comment>
<comment type="domain">
    <text evidence="13">The P-site tRNA interaction motif (PtIM domain) probably interacts with the P-site tRNA(fMet) as well as the 23S rRNA.</text>
</comment>
<dbReference type="CDD" id="cd03221">
    <property type="entry name" value="ABCF_EF-3"/>
    <property type="match status" value="2"/>
</dbReference>
<dbReference type="PANTHER" id="PTHR43858">
    <property type="entry name" value="ENERGY-DEPENDENT TRANSLATIONAL THROTTLE PROTEIN ETTA"/>
    <property type="match status" value="1"/>
</dbReference>
<dbReference type="GeneID" id="94581272"/>
<dbReference type="NCBIfam" id="TIGR03719">
    <property type="entry name" value="ABC_ABC_ChvD"/>
    <property type="match status" value="1"/>
</dbReference>
<dbReference type="SUPFAM" id="SSF52540">
    <property type="entry name" value="P-loop containing nucleoside triphosphate hydrolases"/>
    <property type="match status" value="2"/>
</dbReference>
<keyword evidence="8 13" id="KW-0378">Hydrolase</keyword>
<dbReference type="GO" id="GO:0005524">
    <property type="term" value="F:ATP binding"/>
    <property type="evidence" value="ECO:0007669"/>
    <property type="project" value="UniProtKB-UniRule"/>
</dbReference>
<dbReference type="EMBL" id="MTBO01000003">
    <property type="protein sequence ID" value="OSI18361.1"/>
    <property type="molecule type" value="Genomic_DNA"/>
</dbReference>
<evidence type="ECO:0000313" key="15">
    <source>
        <dbReference type="EMBL" id="OSI18361.1"/>
    </source>
</evidence>
<evidence type="ECO:0000256" key="11">
    <source>
        <dbReference type="ARBA" id="ARBA00022884"/>
    </source>
</evidence>
<feature type="binding site" evidence="13">
    <location>
        <begin position="39"/>
        <end position="46"/>
    </location>
    <ligand>
        <name>ATP</name>
        <dbReference type="ChEBI" id="CHEBI:30616"/>
        <label>1</label>
    </ligand>
</feature>
<sequence length="557" mass="61772">MSQYVYSMLRVSKVVPPQKTIIKDISLSFFPGAKIGLLGLNGAGKSTVLRIMAGVDKEFEGEAVPMGGIKIGYLPQEPELDPEKTVREEVESGLGEVAAAQKRLEEVYAEYANPDADFDALAEEQGCLEAIIAAGSSTGGGAEHELEIAADALRLPDWDTKIGVLSGGEKRRVALCKLLLSKPDMLLLDEPTNHLDAESVEWLEQFLVRFPGTVVAVTHDRYFLDNAAEWILELDRGHGIPWKGNYSSWLEQKEQRLANEAKSEAARIKAMKQELEWVRQNAKGRQAKSKARLARFEEMSNYEYQKRNETQEIFIPVAERLGNEVIEFVNVSKSFGDKVLIDDLSFKVPAGAIVGIIGPNGAGKSTLFKLISGKEQPDSGEVKIGQTVKMSLIDQSRDGLQNDKTVFDNIAEGRDILQVGQFEIPARQYLGRFNFKGSDQSKIAGNLSGGERGRLHLAKTLLSGGNVLLLDEPSNDLDVETLRALEDALLEFAGSVMVISHDRWFLDRIATHILACEGDSKWVFFDGNYQEYEADKKRRLGEEGAKPKRIRYKPVTR</sequence>
<keyword evidence="2" id="KW-1003">Cell membrane</keyword>
<feature type="region of interest" description="Arm" evidence="13">
    <location>
        <begin position="95"/>
        <end position="139"/>
    </location>
</feature>
<evidence type="ECO:0000256" key="6">
    <source>
        <dbReference type="ARBA" id="ARBA00022737"/>
    </source>
</evidence>
<keyword evidence="2" id="KW-0472">Membrane</keyword>
<evidence type="ECO:0000313" key="16">
    <source>
        <dbReference type="Proteomes" id="UP000193118"/>
    </source>
</evidence>
<dbReference type="RefSeq" id="WP_085365241.1">
    <property type="nucleotide sequence ID" value="NZ_CAUJPZ010000027.1"/>
</dbReference>
<evidence type="ECO:0000256" key="5">
    <source>
        <dbReference type="ARBA" id="ARBA00022730"/>
    </source>
</evidence>
<keyword evidence="10 13" id="KW-0810">Translation regulation</keyword>
<evidence type="ECO:0000256" key="9">
    <source>
        <dbReference type="ARBA" id="ARBA00022840"/>
    </source>
</evidence>
<dbReference type="GO" id="GO:0016887">
    <property type="term" value="F:ATP hydrolysis activity"/>
    <property type="evidence" value="ECO:0007669"/>
    <property type="project" value="UniProtKB-UniRule"/>
</dbReference>
<evidence type="ECO:0000256" key="10">
    <source>
        <dbReference type="ARBA" id="ARBA00022845"/>
    </source>
</evidence>
<dbReference type="EC" id="3.6.1.-" evidence="13"/>
<dbReference type="Proteomes" id="UP000193118">
    <property type="component" value="Unassembled WGS sequence"/>
</dbReference>
<evidence type="ECO:0000256" key="4">
    <source>
        <dbReference type="ARBA" id="ARBA00022555"/>
    </source>
</evidence>
<comment type="similarity">
    <text evidence="1 13">Belongs to the ABC transporter superfamily. ABCF family. Translational throttle EttA subfamily.</text>
</comment>
<name>A0A1X3DF58_9NEIS</name>
<keyword evidence="6 13" id="KW-0677">Repeat</keyword>
<comment type="caution">
    <text evidence="15">The sequence shown here is derived from an EMBL/GenBank/DDBJ whole genome shotgun (WGS) entry which is preliminary data.</text>
</comment>
<feature type="binding site" evidence="13">
    <location>
        <begin position="358"/>
        <end position="365"/>
    </location>
    <ligand>
        <name>ATP</name>
        <dbReference type="ChEBI" id="CHEBI:30616"/>
        <label>2</label>
    </ligand>
</feature>
<dbReference type="GO" id="GO:0005737">
    <property type="term" value="C:cytoplasm"/>
    <property type="evidence" value="ECO:0007669"/>
    <property type="project" value="UniProtKB-SubCell"/>
</dbReference>
<evidence type="ECO:0000256" key="7">
    <source>
        <dbReference type="ARBA" id="ARBA00022741"/>
    </source>
</evidence>
<keyword evidence="7 13" id="KW-0547">Nucleotide-binding</keyword>
<comment type="domain">
    <text evidence="13">The arm domain is inserted in the first ABC transporter domain. Probably contacts ribosomal protein L1.</text>
</comment>
<proteinExistence type="inferred from homology"/>
<gene>
    <name evidence="13" type="primary">ettA</name>
    <name evidence="15" type="ORF">BWD09_02940</name>
</gene>
<dbReference type="SMART" id="SM00382">
    <property type="entry name" value="AAA"/>
    <property type="match status" value="2"/>
</dbReference>
<evidence type="ECO:0000256" key="2">
    <source>
        <dbReference type="ARBA" id="ARBA00022475"/>
    </source>
</evidence>
<dbReference type="Gene3D" id="3.40.50.300">
    <property type="entry name" value="P-loop containing nucleotide triphosphate hydrolases"/>
    <property type="match status" value="2"/>
</dbReference>
<keyword evidence="5 13" id="KW-0699">rRNA-binding</keyword>
<evidence type="ECO:0000256" key="1">
    <source>
        <dbReference type="ARBA" id="ARBA00005868"/>
    </source>
</evidence>
<evidence type="ECO:0000256" key="13">
    <source>
        <dbReference type="HAMAP-Rule" id="MF_00847"/>
    </source>
</evidence>
<accession>A0A1X3DF58</accession>
<dbReference type="PROSITE" id="PS50893">
    <property type="entry name" value="ABC_TRANSPORTER_2"/>
    <property type="match status" value="2"/>
</dbReference>
<comment type="subcellular location">
    <subcellularLocation>
        <location evidence="13">Cytoplasm</location>
    </subcellularLocation>
    <text evidence="13">Associates with ribosomes and polysomes.</text>
</comment>
<dbReference type="AlphaFoldDB" id="A0A1X3DF58"/>
<protein>
    <recommendedName>
        <fullName evidence="13">Energy-dependent translational throttle protein EttA</fullName>
        <ecNumber evidence="13">3.6.1.-</ecNumber>
    </recommendedName>
    <alternativeName>
        <fullName evidence="13">Translational regulatory factor EttA</fullName>
    </alternativeName>
</protein>
<dbReference type="InterPro" id="IPR022374">
    <property type="entry name" value="EttA"/>
</dbReference>
<dbReference type="NCBIfam" id="NF008775">
    <property type="entry name" value="PRK11819.1"/>
    <property type="match status" value="1"/>
</dbReference>
<dbReference type="InterPro" id="IPR032781">
    <property type="entry name" value="ABC_tran_Xtn"/>
</dbReference>
<keyword evidence="16" id="KW-1185">Reference proteome</keyword>
<dbReference type="STRING" id="194197.BWD09_02940"/>
<dbReference type="Pfam" id="PF12848">
    <property type="entry name" value="ABC_tran_Xtn"/>
    <property type="match status" value="1"/>
</dbReference>
<dbReference type="InterPro" id="IPR017871">
    <property type="entry name" value="ABC_transporter-like_CS"/>
</dbReference>
<keyword evidence="11 13" id="KW-0694">RNA-binding</keyword>
<dbReference type="InterPro" id="IPR003439">
    <property type="entry name" value="ABC_transporter-like_ATP-bd"/>
</dbReference>
<evidence type="ECO:0000256" key="8">
    <source>
        <dbReference type="ARBA" id="ARBA00022801"/>
    </source>
</evidence>
<evidence type="ECO:0000256" key="12">
    <source>
        <dbReference type="ARBA" id="ARBA00022917"/>
    </source>
</evidence>
<dbReference type="InterPro" id="IPR003593">
    <property type="entry name" value="AAA+_ATPase"/>
</dbReference>
<dbReference type="InterPro" id="IPR027417">
    <property type="entry name" value="P-loop_NTPase"/>
</dbReference>
<evidence type="ECO:0000259" key="14">
    <source>
        <dbReference type="PROSITE" id="PS50893"/>
    </source>
</evidence>
<keyword evidence="12 13" id="KW-0648">Protein biosynthesis</keyword>
<dbReference type="FunFam" id="3.40.50.300:FF:000183">
    <property type="entry name" value="ABC transporter ATP-binding protein yjjK"/>
    <property type="match status" value="1"/>
</dbReference>